<comment type="subcellular location">
    <subcellularLocation>
        <location evidence="1">Cytoplasm</location>
    </subcellularLocation>
</comment>
<evidence type="ECO:0000256" key="11">
    <source>
        <dbReference type="ARBA" id="ARBA00031350"/>
    </source>
</evidence>
<dbReference type="RefSeq" id="WP_092526509.1">
    <property type="nucleotide sequence ID" value="NZ_FOWW01000001.1"/>
</dbReference>
<evidence type="ECO:0000256" key="10">
    <source>
        <dbReference type="ARBA" id="ARBA00031323"/>
    </source>
</evidence>
<dbReference type="SUPFAM" id="SSF53335">
    <property type="entry name" value="S-adenosyl-L-methionine-dependent methyltransferases"/>
    <property type="match status" value="1"/>
</dbReference>
<evidence type="ECO:0000256" key="9">
    <source>
        <dbReference type="ARBA" id="ARBA00030757"/>
    </source>
</evidence>
<dbReference type="STRING" id="587909.SAMN05421810_101214"/>
<evidence type="ECO:0000256" key="1">
    <source>
        <dbReference type="ARBA" id="ARBA00004496"/>
    </source>
</evidence>
<dbReference type="CDD" id="cd02440">
    <property type="entry name" value="AdoMet_MTases"/>
    <property type="match status" value="1"/>
</dbReference>
<evidence type="ECO:0000313" key="12">
    <source>
        <dbReference type="EMBL" id="SFO86014.1"/>
    </source>
</evidence>
<dbReference type="PANTHER" id="PTHR11579">
    <property type="entry name" value="PROTEIN-L-ISOASPARTATE O-METHYLTRANSFERASE"/>
    <property type="match status" value="1"/>
</dbReference>
<accession>A0A1I5KLR4</accession>
<evidence type="ECO:0000256" key="4">
    <source>
        <dbReference type="ARBA" id="ARBA00013346"/>
    </source>
</evidence>
<evidence type="ECO:0000256" key="7">
    <source>
        <dbReference type="ARBA" id="ARBA00022679"/>
    </source>
</evidence>
<dbReference type="InterPro" id="IPR000682">
    <property type="entry name" value="PCMT"/>
</dbReference>
<dbReference type="Proteomes" id="UP000198727">
    <property type="component" value="Unassembled WGS sequence"/>
</dbReference>
<gene>
    <name evidence="12" type="ORF">SAMN05421810_101214</name>
</gene>
<dbReference type="Pfam" id="PF01135">
    <property type="entry name" value="PCMT"/>
    <property type="match status" value="1"/>
</dbReference>
<sequence>MLAERLAAAGWLPADWAGSFAAVDRGAFVPARAWVDDEYGSPHPIDRDADPTRWRAAVYADVPIVTQLDDGATVWPATGGHATSSASQPRVVLEMLTALDVHPGHRVLEVGTGTGYNAALLAHRLGDDQVVTVEVDPTLAELARARLAAAGYKPMVICGDGAVGWPAGTPYHRVVSTAAVVAGHVPYPWVEQTRPGGLILTPWGTPFRNGGLLRLTVHDDGAATGRIVGDAAFMRLRQHRAAAPFGHAARLGDLLDASTTAEESTTTVRPLEVATGHAAFAIGVAIEGVQSGVFPDAEPGHVEVLLYDVRSESGAAARITPTADAAGRWPVRQHGPRRLWDEVETAYTWWALLGRPERTRYGVTVTPTRQQVWLDHPSNIVPTP</sequence>
<dbReference type="GO" id="GO:0032259">
    <property type="term" value="P:methylation"/>
    <property type="evidence" value="ECO:0007669"/>
    <property type="project" value="UniProtKB-KW"/>
</dbReference>
<dbReference type="GO" id="GO:0004719">
    <property type="term" value="F:protein-L-isoaspartate (D-aspartate) O-methyltransferase activity"/>
    <property type="evidence" value="ECO:0007669"/>
    <property type="project" value="UniProtKB-EC"/>
</dbReference>
<dbReference type="OrthoDB" id="5143400at2"/>
<keyword evidence="8" id="KW-0949">S-adenosyl-L-methionine</keyword>
<organism evidence="12 13">
    <name type="scientific">Amycolatopsis arida</name>
    <dbReference type="NCBI Taxonomy" id="587909"/>
    <lineage>
        <taxon>Bacteria</taxon>
        <taxon>Bacillati</taxon>
        <taxon>Actinomycetota</taxon>
        <taxon>Actinomycetes</taxon>
        <taxon>Pseudonocardiales</taxon>
        <taxon>Pseudonocardiaceae</taxon>
        <taxon>Amycolatopsis</taxon>
    </lineage>
</organism>
<dbReference type="Gene3D" id="3.40.50.150">
    <property type="entry name" value="Vaccinia Virus protein VP39"/>
    <property type="match status" value="1"/>
</dbReference>
<protein>
    <recommendedName>
        <fullName evidence="4">Protein-L-isoaspartate O-methyltransferase</fullName>
        <ecNumber evidence="3">2.1.1.77</ecNumber>
    </recommendedName>
    <alternativeName>
        <fullName evidence="11">L-isoaspartyl protein carboxyl methyltransferase</fullName>
    </alternativeName>
    <alternativeName>
        <fullName evidence="9">Protein L-isoaspartyl methyltransferase</fullName>
    </alternativeName>
    <alternativeName>
        <fullName evidence="10">Protein-beta-aspartate methyltransferase</fullName>
    </alternativeName>
</protein>
<keyword evidence="7 12" id="KW-0808">Transferase</keyword>
<dbReference type="GO" id="GO:0005737">
    <property type="term" value="C:cytoplasm"/>
    <property type="evidence" value="ECO:0007669"/>
    <property type="project" value="UniProtKB-SubCell"/>
</dbReference>
<evidence type="ECO:0000256" key="5">
    <source>
        <dbReference type="ARBA" id="ARBA00022490"/>
    </source>
</evidence>
<evidence type="ECO:0000313" key="13">
    <source>
        <dbReference type="Proteomes" id="UP000198727"/>
    </source>
</evidence>
<keyword evidence="13" id="KW-1185">Reference proteome</keyword>
<comment type="similarity">
    <text evidence="2">Belongs to the methyltransferase superfamily. L-isoaspartyl/D-aspartyl protein methyltransferase family.</text>
</comment>
<keyword evidence="6 12" id="KW-0489">Methyltransferase</keyword>
<evidence type="ECO:0000256" key="3">
    <source>
        <dbReference type="ARBA" id="ARBA00011890"/>
    </source>
</evidence>
<dbReference type="AlphaFoldDB" id="A0A1I5KLR4"/>
<evidence type="ECO:0000256" key="8">
    <source>
        <dbReference type="ARBA" id="ARBA00022691"/>
    </source>
</evidence>
<dbReference type="EMBL" id="FOWW01000001">
    <property type="protein sequence ID" value="SFO86014.1"/>
    <property type="molecule type" value="Genomic_DNA"/>
</dbReference>
<name>A0A1I5KLR4_9PSEU</name>
<reference evidence="13" key="1">
    <citation type="submission" date="2016-10" db="EMBL/GenBank/DDBJ databases">
        <authorList>
            <person name="Varghese N."/>
            <person name="Submissions S."/>
        </authorList>
    </citation>
    <scope>NUCLEOTIDE SEQUENCE [LARGE SCALE GENOMIC DNA]</scope>
    <source>
        <strain evidence="13">CGMCC 4.5579</strain>
    </source>
</reference>
<dbReference type="InterPro" id="IPR029063">
    <property type="entry name" value="SAM-dependent_MTases_sf"/>
</dbReference>
<proteinExistence type="inferred from homology"/>
<dbReference type="PANTHER" id="PTHR11579:SF0">
    <property type="entry name" value="PROTEIN-L-ISOASPARTATE(D-ASPARTATE) O-METHYLTRANSFERASE"/>
    <property type="match status" value="1"/>
</dbReference>
<dbReference type="EC" id="2.1.1.77" evidence="3"/>
<evidence type="ECO:0000256" key="2">
    <source>
        <dbReference type="ARBA" id="ARBA00005369"/>
    </source>
</evidence>
<keyword evidence="5" id="KW-0963">Cytoplasm</keyword>
<evidence type="ECO:0000256" key="6">
    <source>
        <dbReference type="ARBA" id="ARBA00022603"/>
    </source>
</evidence>